<evidence type="ECO:0000313" key="2">
    <source>
        <dbReference type="Proteomes" id="UP000004310"/>
    </source>
</evidence>
<name>Q0G1S9_9HYPH</name>
<keyword evidence="2" id="KW-1185">Reference proteome</keyword>
<gene>
    <name evidence="1" type="ORF">FP2506_12084</name>
</gene>
<proteinExistence type="predicted"/>
<comment type="caution">
    <text evidence="1">The sequence shown here is derived from an EMBL/GenBank/DDBJ whole genome shotgun (WGS) entry which is preliminary data.</text>
</comment>
<dbReference type="eggNOG" id="COG3039">
    <property type="taxonomic scope" value="Bacteria"/>
</dbReference>
<dbReference type="STRING" id="217511.GCA_001463845_03537"/>
<reference evidence="1 2" key="1">
    <citation type="journal article" date="2010" name="J. Bacteriol.">
        <title>Genome sequence of Fulvimarina pelagi HTCC2506T, a Mn(II)-oxidizing alphaproteobacterium possessing an aerobic anoxygenic photosynthetic gene cluster and Xanthorhodopsin.</title>
        <authorList>
            <person name="Kang I."/>
            <person name="Oh H.M."/>
            <person name="Lim S.I."/>
            <person name="Ferriera S."/>
            <person name="Giovannoni S.J."/>
            <person name="Cho J.C."/>
        </authorList>
    </citation>
    <scope>NUCLEOTIDE SEQUENCE [LARGE SCALE GENOMIC DNA]</scope>
    <source>
        <strain evidence="1 2">HTCC2506</strain>
    </source>
</reference>
<protein>
    <submittedName>
        <fullName evidence="1">Transposase (Class II)</fullName>
    </submittedName>
</protein>
<evidence type="ECO:0000313" key="1">
    <source>
        <dbReference type="EMBL" id="EAU41002.1"/>
    </source>
</evidence>
<dbReference type="Proteomes" id="UP000004310">
    <property type="component" value="Unassembled WGS sequence"/>
</dbReference>
<organism evidence="1 2">
    <name type="scientific">Fulvimarina pelagi HTCC2506</name>
    <dbReference type="NCBI Taxonomy" id="314231"/>
    <lineage>
        <taxon>Bacteria</taxon>
        <taxon>Pseudomonadati</taxon>
        <taxon>Pseudomonadota</taxon>
        <taxon>Alphaproteobacteria</taxon>
        <taxon>Hyphomicrobiales</taxon>
        <taxon>Aurantimonadaceae</taxon>
        <taxon>Fulvimarina</taxon>
    </lineage>
</organism>
<dbReference type="AlphaFoldDB" id="Q0G1S9"/>
<dbReference type="HOGENOM" id="CLU_2301744_0_0_5"/>
<sequence>MKFFKTKPAAETKQQHIDIAVPAFGYKNHVSIDRRRDFIRGWLATIAVWDGAELTEVLARQNTSSKVWADTAYRSKRTMTGWIGTASRRISTARSQRGGR</sequence>
<accession>Q0G1S9</accession>
<dbReference type="EMBL" id="AATP01000004">
    <property type="protein sequence ID" value="EAU41002.1"/>
    <property type="molecule type" value="Genomic_DNA"/>
</dbReference>